<dbReference type="EMBL" id="CP159289">
    <property type="protein sequence ID" value="XCH24179.1"/>
    <property type="molecule type" value="Genomic_DNA"/>
</dbReference>
<evidence type="ECO:0000256" key="1">
    <source>
        <dbReference type="ARBA" id="ARBA00008635"/>
    </source>
</evidence>
<evidence type="ECO:0000256" key="3">
    <source>
        <dbReference type="PIRSR" id="PIRSR607837-1"/>
    </source>
</evidence>
<evidence type="ECO:0000256" key="2">
    <source>
        <dbReference type="ARBA" id="ARBA00022723"/>
    </source>
</evidence>
<gene>
    <name evidence="4" type="ORF">ABV298_28355</name>
</gene>
<name>A0AAU8FKF3_9BACT</name>
<dbReference type="AlphaFoldDB" id="A0AAU8FKF3"/>
<feature type="binding site" evidence="3">
    <location>
        <position position="151"/>
    </location>
    <ligand>
        <name>a divalent metal cation</name>
        <dbReference type="ChEBI" id="CHEBI:60240"/>
    </ligand>
</feature>
<reference evidence="4" key="1">
    <citation type="submission" date="2024-06" db="EMBL/GenBank/DDBJ databases">
        <title>Sequencing and assembly of the genome of Dyadobacter sp. strain 676, a symbiont of Cyamopsis tetragonoloba.</title>
        <authorList>
            <person name="Guro P."/>
            <person name="Sazanova A."/>
            <person name="Kuznetsova I."/>
            <person name="Belimov A."/>
            <person name="Safronova V."/>
        </authorList>
    </citation>
    <scope>NUCLEOTIDE SEQUENCE</scope>
    <source>
        <strain evidence="4">676</strain>
    </source>
</reference>
<dbReference type="InterPro" id="IPR007837">
    <property type="entry name" value="DinB"/>
</dbReference>
<dbReference type="Pfam" id="PF05163">
    <property type="entry name" value="DinB"/>
    <property type="match status" value="1"/>
</dbReference>
<dbReference type="SUPFAM" id="SSF109854">
    <property type="entry name" value="DinB/YfiT-like putative metalloenzymes"/>
    <property type="match status" value="1"/>
</dbReference>
<dbReference type="GO" id="GO:0046872">
    <property type="term" value="F:metal ion binding"/>
    <property type="evidence" value="ECO:0007669"/>
    <property type="project" value="UniProtKB-KW"/>
</dbReference>
<keyword evidence="2 3" id="KW-0479">Metal-binding</keyword>
<dbReference type="RefSeq" id="WP_353719502.1">
    <property type="nucleotide sequence ID" value="NZ_CP159289.1"/>
</dbReference>
<evidence type="ECO:0000313" key="4">
    <source>
        <dbReference type="EMBL" id="XCH24179.1"/>
    </source>
</evidence>
<protein>
    <submittedName>
        <fullName evidence="4">DinB family protein</fullName>
    </submittedName>
</protein>
<comment type="similarity">
    <text evidence="1">Belongs to the DinB family.</text>
</comment>
<dbReference type="InterPro" id="IPR034660">
    <property type="entry name" value="DinB/YfiT-like"/>
</dbReference>
<sequence>METNNTAQEMATTTANVITAEALLEHWQGHRRLSRKVIEAFPEDQFYTFSIGGMRTYAQLTMEMIGLAAPGIRGVAFGDWTFSEPALDHSTPPPATKAEVLNLWDLVTEYINTLWPQIPAQRFQEVEAAFGMYENTIVGTIQYLIDNEIHHRAQGYVYLRALGIEPPYFWERQ</sequence>
<dbReference type="Gene3D" id="1.20.120.450">
    <property type="entry name" value="dinb family like domain"/>
    <property type="match status" value="1"/>
</dbReference>
<proteinExistence type="inferred from homology"/>
<accession>A0AAU8FKF3</accession>
<organism evidence="4">
    <name type="scientific">Dyadobacter sp. 676</name>
    <dbReference type="NCBI Taxonomy" id="3088362"/>
    <lineage>
        <taxon>Bacteria</taxon>
        <taxon>Pseudomonadati</taxon>
        <taxon>Bacteroidota</taxon>
        <taxon>Cytophagia</taxon>
        <taxon>Cytophagales</taxon>
        <taxon>Spirosomataceae</taxon>
        <taxon>Dyadobacter</taxon>
    </lineage>
</organism>